<dbReference type="GO" id="GO:0016705">
    <property type="term" value="F:oxidoreductase activity, acting on paired donors, with incorporation or reduction of molecular oxygen"/>
    <property type="evidence" value="ECO:0007669"/>
    <property type="project" value="InterPro"/>
</dbReference>
<keyword evidence="9" id="KW-0472">Membrane</keyword>
<name>A0A6A5SBI3_9PLEO</name>
<evidence type="ECO:0000256" key="7">
    <source>
        <dbReference type="PIRSR" id="PIRSR602401-1"/>
    </source>
</evidence>
<organism evidence="10 11">
    <name type="scientific">Clathrospora elynae</name>
    <dbReference type="NCBI Taxonomy" id="706981"/>
    <lineage>
        <taxon>Eukaryota</taxon>
        <taxon>Fungi</taxon>
        <taxon>Dikarya</taxon>
        <taxon>Ascomycota</taxon>
        <taxon>Pezizomycotina</taxon>
        <taxon>Dothideomycetes</taxon>
        <taxon>Pleosporomycetidae</taxon>
        <taxon>Pleosporales</taxon>
        <taxon>Diademaceae</taxon>
        <taxon>Clathrospora</taxon>
    </lineage>
</organism>
<dbReference type="SUPFAM" id="SSF48264">
    <property type="entry name" value="Cytochrome P450"/>
    <property type="match status" value="1"/>
</dbReference>
<dbReference type="PRINTS" id="PR00385">
    <property type="entry name" value="P450"/>
</dbReference>
<protein>
    <submittedName>
        <fullName evidence="10">Cytochrome P450</fullName>
    </submittedName>
</protein>
<feature type="binding site" description="axial binding residue" evidence="7">
    <location>
        <position position="449"/>
    </location>
    <ligand>
        <name>heme</name>
        <dbReference type="ChEBI" id="CHEBI:30413"/>
    </ligand>
    <ligandPart>
        <name>Fe</name>
        <dbReference type="ChEBI" id="CHEBI:18248"/>
    </ligandPart>
</feature>
<dbReference type="PROSITE" id="PS00086">
    <property type="entry name" value="CYTOCHROME_P450"/>
    <property type="match status" value="1"/>
</dbReference>
<accession>A0A6A5SBI3</accession>
<dbReference type="InterPro" id="IPR050121">
    <property type="entry name" value="Cytochrome_P450_monoxygenase"/>
</dbReference>
<evidence type="ECO:0000256" key="8">
    <source>
        <dbReference type="RuleBase" id="RU000461"/>
    </source>
</evidence>
<dbReference type="Proteomes" id="UP000800038">
    <property type="component" value="Unassembled WGS sequence"/>
</dbReference>
<reference evidence="10" key="1">
    <citation type="journal article" date="2020" name="Stud. Mycol.">
        <title>101 Dothideomycetes genomes: a test case for predicting lifestyles and emergence of pathogens.</title>
        <authorList>
            <person name="Haridas S."/>
            <person name="Albert R."/>
            <person name="Binder M."/>
            <person name="Bloem J."/>
            <person name="Labutti K."/>
            <person name="Salamov A."/>
            <person name="Andreopoulos B."/>
            <person name="Baker S."/>
            <person name="Barry K."/>
            <person name="Bills G."/>
            <person name="Bluhm B."/>
            <person name="Cannon C."/>
            <person name="Castanera R."/>
            <person name="Culley D."/>
            <person name="Daum C."/>
            <person name="Ezra D."/>
            <person name="Gonzalez J."/>
            <person name="Henrissat B."/>
            <person name="Kuo A."/>
            <person name="Liang C."/>
            <person name="Lipzen A."/>
            <person name="Lutzoni F."/>
            <person name="Magnuson J."/>
            <person name="Mondo S."/>
            <person name="Nolan M."/>
            <person name="Ohm R."/>
            <person name="Pangilinan J."/>
            <person name="Park H.-J."/>
            <person name="Ramirez L."/>
            <person name="Alfaro M."/>
            <person name="Sun H."/>
            <person name="Tritt A."/>
            <person name="Yoshinaga Y."/>
            <person name="Zwiers L.-H."/>
            <person name="Turgeon B."/>
            <person name="Goodwin S."/>
            <person name="Spatafora J."/>
            <person name="Crous P."/>
            <person name="Grigoriev I."/>
        </authorList>
    </citation>
    <scope>NUCLEOTIDE SEQUENCE</scope>
    <source>
        <strain evidence="10">CBS 161.51</strain>
    </source>
</reference>
<evidence type="ECO:0000256" key="9">
    <source>
        <dbReference type="SAM" id="Phobius"/>
    </source>
</evidence>
<dbReference type="InterPro" id="IPR036396">
    <property type="entry name" value="Cyt_P450_sf"/>
</dbReference>
<dbReference type="PANTHER" id="PTHR24305:SF157">
    <property type="entry name" value="N-ACETYLTRYPTOPHAN 6-HYDROXYLASE IVOC-RELATED"/>
    <property type="match status" value="1"/>
</dbReference>
<dbReference type="InterPro" id="IPR002401">
    <property type="entry name" value="Cyt_P450_E_grp-I"/>
</dbReference>
<dbReference type="PANTHER" id="PTHR24305">
    <property type="entry name" value="CYTOCHROME P450"/>
    <property type="match status" value="1"/>
</dbReference>
<dbReference type="GO" id="GO:0004497">
    <property type="term" value="F:monooxygenase activity"/>
    <property type="evidence" value="ECO:0007669"/>
    <property type="project" value="UniProtKB-KW"/>
</dbReference>
<keyword evidence="9" id="KW-1133">Transmembrane helix</keyword>
<evidence type="ECO:0000313" key="11">
    <source>
        <dbReference type="Proteomes" id="UP000800038"/>
    </source>
</evidence>
<gene>
    <name evidence="10" type="ORF">EJ02DRAFT_411309</name>
</gene>
<comment type="similarity">
    <text evidence="2 8">Belongs to the cytochrome P450 family.</text>
</comment>
<keyword evidence="7 8" id="KW-0349">Heme</keyword>
<keyword evidence="4 8" id="KW-0560">Oxidoreductase</keyword>
<keyword evidence="5 7" id="KW-0408">Iron</keyword>
<dbReference type="CDD" id="cd11062">
    <property type="entry name" value="CYP58-like"/>
    <property type="match status" value="1"/>
</dbReference>
<evidence type="ECO:0000256" key="5">
    <source>
        <dbReference type="ARBA" id="ARBA00023004"/>
    </source>
</evidence>
<comment type="cofactor">
    <cofactor evidence="1 7">
        <name>heme</name>
        <dbReference type="ChEBI" id="CHEBI:30413"/>
    </cofactor>
</comment>
<dbReference type="InterPro" id="IPR001128">
    <property type="entry name" value="Cyt_P450"/>
</dbReference>
<keyword evidence="11" id="KW-1185">Reference proteome</keyword>
<dbReference type="PRINTS" id="PR00463">
    <property type="entry name" value="EP450I"/>
</dbReference>
<dbReference type="Gene3D" id="1.10.630.10">
    <property type="entry name" value="Cytochrome P450"/>
    <property type="match status" value="1"/>
</dbReference>
<dbReference type="GO" id="GO:0020037">
    <property type="term" value="F:heme binding"/>
    <property type="evidence" value="ECO:0007669"/>
    <property type="project" value="InterPro"/>
</dbReference>
<proteinExistence type="inferred from homology"/>
<dbReference type="OrthoDB" id="3945418at2759"/>
<evidence type="ECO:0000256" key="6">
    <source>
        <dbReference type="ARBA" id="ARBA00023033"/>
    </source>
</evidence>
<dbReference type="GO" id="GO:0005506">
    <property type="term" value="F:iron ion binding"/>
    <property type="evidence" value="ECO:0007669"/>
    <property type="project" value="InterPro"/>
</dbReference>
<dbReference type="Pfam" id="PF00067">
    <property type="entry name" value="p450"/>
    <property type="match status" value="1"/>
</dbReference>
<evidence type="ECO:0000256" key="3">
    <source>
        <dbReference type="ARBA" id="ARBA00022723"/>
    </source>
</evidence>
<keyword evidence="3 7" id="KW-0479">Metal-binding</keyword>
<keyword evidence="6 8" id="KW-0503">Monooxygenase</keyword>
<dbReference type="AlphaFoldDB" id="A0A6A5SBI3"/>
<sequence>MYQADDFKLKAVSFAGTVVLGYAFCLGLYRLTLHPLSKVPGPRLAALTSWYEIYYDVWLGGQYFRSIARMHKKYGPVVRISPNEVHFNDPDFIDVLYPGAAERKTNRPVMVGKRSGTPDSMTATEDHDMHRRRRAVLNPFFSVARVRKLEPVIRQHADKVLHRLEQASISGEPMEMNPLFKAYASDIIVQYAFGDCFHFLYDPQCGKPYFKAVDMFFALNHVFGHWPWIGFLVRIAPGWVMRNFGPSLREMWEKKLWWITKVREVRNSNDPDRVKSTIFGGVLNSTLPDEDKTDLRLANETQLVVFAGEGTTAHTLTAAMFELYSHPTILATAKSELISANPHPTAIPTFAQLDGLAFFNAVVTKTIRLHPGVVNRQWRYSPEPIVYRDAQRGAEYVIPAGVTYGMTPTILHRTAEVFTDPGAFGPQRWVENAKLSRAFMGFSRGPRGCIGINLARREISVLLASLLRKYELYAGQEGCTFEVLSQHEGVK</sequence>
<evidence type="ECO:0000256" key="1">
    <source>
        <dbReference type="ARBA" id="ARBA00001971"/>
    </source>
</evidence>
<evidence type="ECO:0000256" key="4">
    <source>
        <dbReference type="ARBA" id="ARBA00023002"/>
    </source>
</evidence>
<keyword evidence="9" id="KW-0812">Transmembrane</keyword>
<feature type="transmembrane region" description="Helical" evidence="9">
    <location>
        <begin position="12"/>
        <end position="31"/>
    </location>
</feature>
<dbReference type="InterPro" id="IPR017972">
    <property type="entry name" value="Cyt_P450_CS"/>
</dbReference>
<evidence type="ECO:0000256" key="2">
    <source>
        <dbReference type="ARBA" id="ARBA00010617"/>
    </source>
</evidence>
<dbReference type="EMBL" id="ML976119">
    <property type="protein sequence ID" value="KAF1937975.1"/>
    <property type="molecule type" value="Genomic_DNA"/>
</dbReference>
<evidence type="ECO:0000313" key="10">
    <source>
        <dbReference type="EMBL" id="KAF1937975.1"/>
    </source>
</evidence>